<evidence type="ECO:0000313" key="18">
    <source>
        <dbReference type="Proteomes" id="UP000019267"/>
    </source>
</evidence>
<evidence type="ECO:0000256" key="12">
    <source>
        <dbReference type="SAM" id="Coils"/>
    </source>
</evidence>
<dbReference type="eggNOG" id="COG1263">
    <property type="taxonomic scope" value="Bacteria"/>
</dbReference>
<feature type="transmembrane region" description="Helical" evidence="13">
    <location>
        <begin position="291"/>
        <end position="312"/>
    </location>
</feature>
<dbReference type="GO" id="GO:0009401">
    <property type="term" value="P:phosphoenolpyruvate-dependent sugar phosphotransferase system"/>
    <property type="evidence" value="ECO:0007669"/>
    <property type="project" value="UniProtKB-KW"/>
</dbReference>
<feature type="transmembrane region" description="Helical" evidence="13">
    <location>
        <begin position="555"/>
        <end position="575"/>
    </location>
</feature>
<feature type="domain" description="PTS EIIA type-1" evidence="14">
    <location>
        <begin position="26"/>
        <end position="131"/>
    </location>
</feature>
<dbReference type="InterPro" id="IPR001127">
    <property type="entry name" value="PTS_EIIA_1_perm"/>
</dbReference>
<feature type="domain" description="PTS EIIB type-1" evidence="15">
    <location>
        <begin position="188"/>
        <end position="270"/>
    </location>
</feature>
<feature type="active site" description="Phosphocysteine intermediate; for EIIB activity" evidence="11">
    <location>
        <position position="210"/>
    </location>
</feature>
<dbReference type="Gene3D" id="2.70.70.10">
    <property type="entry name" value="Glucose Permease (Domain IIA)"/>
    <property type="match status" value="1"/>
</dbReference>
<dbReference type="Pfam" id="PF00367">
    <property type="entry name" value="PTS_EIIB"/>
    <property type="match status" value="1"/>
</dbReference>
<dbReference type="AlphaFoldDB" id="W6A7Q3"/>
<dbReference type="PANTHER" id="PTHR30175">
    <property type="entry name" value="PHOSPHOTRANSFERASE SYSTEM TRANSPORT PROTEIN"/>
    <property type="match status" value="1"/>
</dbReference>
<evidence type="ECO:0000256" key="13">
    <source>
        <dbReference type="SAM" id="Phobius"/>
    </source>
</evidence>
<evidence type="ECO:0000256" key="2">
    <source>
        <dbReference type="ARBA" id="ARBA00022448"/>
    </source>
</evidence>
<dbReference type="InterPro" id="IPR050558">
    <property type="entry name" value="PTS_Sugar-Specific_Components"/>
</dbReference>
<dbReference type="Pfam" id="PF00358">
    <property type="entry name" value="PTS_EIIA_1"/>
    <property type="match status" value="1"/>
</dbReference>
<dbReference type="OrthoDB" id="400707at2"/>
<keyword evidence="18" id="KW-1185">Reference proteome</keyword>
<dbReference type="GO" id="GO:0090563">
    <property type="term" value="F:protein-phosphocysteine-sugar phosphotransferase activity"/>
    <property type="evidence" value="ECO:0007669"/>
    <property type="project" value="TreeGrafter"/>
</dbReference>
<reference evidence="17 18" key="1">
    <citation type="journal article" date="2014" name="Genome Biol. Evol.">
        <title>Molecular evolution of the substrate utilization strategies and putative virulence factors in mosquito-associated Spiroplasma species.</title>
        <authorList>
            <person name="Chang T.H."/>
            <person name="Lo W.S."/>
            <person name="Ku C."/>
            <person name="Chen L.L."/>
            <person name="Kuo C.H."/>
        </authorList>
    </citation>
    <scope>NUCLEOTIDE SEQUENCE [LARGE SCALE GENOMIC DNA]</scope>
    <source>
        <strain evidence="17">AES-1</strain>
    </source>
</reference>
<dbReference type="EMBL" id="CP006681">
    <property type="protein sequence ID" value="AHI53017.1"/>
    <property type="molecule type" value="Genomic_DNA"/>
</dbReference>
<keyword evidence="6" id="KW-0598">Phosphotransferase system</keyword>
<dbReference type="InterPro" id="IPR001996">
    <property type="entry name" value="PTS_IIB_1"/>
</dbReference>
<dbReference type="GO" id="GO:0008982">
    <property type="term" value="F:protein-N(PI)-phosphohistidine-sugar phosphotransferase activity"/>
    <property type="evidence" value="ECO:0007669"/>
    <property type="project" value="InterPro"/>
</dbReference>
<evidence type="ECO:0000256" key="8">
    <source>
        <dbReference type="ARBA" id="ARBA00022777"/>
    </source>
</evidence>
<dbReference type="InterPro" id="IPR018113">
    <property type="entry name" value="PTrfase_EIIB_Cys"/>
</dbReference>
<keyword evidence="7 13" id="KW-0812">Transmembrane</keyword>
<feature type="transmembrane region" description="Helical" evidence="13">
    <location>
        <begin position="669"/>
        <end position="691"/>
    </location>
</feature>
<dbReference type="SUPFAM" id="SSF55604">
    <property type="entry name" value="Glucose permease domain IIB"/>
    <property type="match status" value="1"/>
</dbReference>
<evidence type="ECO:0000259" key="16">
    <source>
        <dbReference type="PROSITE" id="PS51103"/>
    </source>
</evidence>
<feature type="transmembrane region" description="Helical" evidence="13">
    <location>
        <begin position="344"/>
        <end position="367"/>
    </location>
</feature>
<evidence type="ECO:0000313" key="17">
    <source>
        <dbReference type="EMBL" id="AHI53017.1"/>
    </source>
</evidence>
<dbReference type="PROSITE" id="PS51093">
    <property type="entry name" value="PTS_EIIA_TYPE_1"/>
    <property type="match status" value="1"/>
</dbReference>
<keyword evidence="4" id="KW-0762">Sugar transport</keyword>
<evidence type="ECO:0000256" key="1">
    <source>
        <dbReference type="ARBA" id="ARBA00004651"/>
    </source>
</evidence>
<dbReference type="PATRIC" id="fig|1276246.3.peg.675"/>
<comment type="subcellular location">
    <subcellularLocation>
        <location evidence="1">Cell membrane</location>
        <topology evidence="1">Multi-pass membrane protein</topology>
    </subcellularLocation>
</comment>
<evidence type="ECO:0000256" key="7">
    <source>
        <dbReference type="ARBA" id="ARBA00022692"/>
    </source>
</evidence>
<keyword evidence="5" id="KW-0808">Transferase</keyword>
<dbReference type="InterPro" id="IPR011055">
    <property type="entry name" value="Dup_hybrid_motif"/>
</dbReference>
<dbReference type="KEGG" id="scq:SCULI_v1c06760"/>
<keyword evidence="10 13" id="KW-0472">Membrane</keyword>
<dbReference type="RefSeq" id="WP_025363249.1">
    <property type="nucleotide sequence ID" value="NZ_CP006681.1"/>
</dbReference>
<dbReference type="InterPro" id="IPR036878">
    <property type="entry name" value="Glu_permease_IIB"/>
</dbReference>
<protein>
    <submittedName>
        <fullName evidence="17">PTS system beta-glucoside-specific IIBC component</fullName>
    </submittedName>
</protein>
<dbReference type="eggNOG" id="COG2190">
    <property type="taxonomic scope" value="Bacteria"/>
</dbReference>
<feature type="domain" description="PTS EIIC type-1" evidence="16">
    <location>
        <begin position="298"/>
        <end position="708"/>
    </location>
</feature>
<evidence type="ECO:0000256" key="6">
    <source>
        <dbReference type="ARBA" id="ARBA00022683"/>
    </source>
</evidence>
<dbReference type="PANTHER" id="PTHR30175:SF1">
    <property type="entry name" value="PTS SYSTEM ARBUTIN-, CELLOBIOSE-, AND SALICIN-SPECIFIC EIIBC COMPONENT-RELATED"/>
    <property type="match status" value="1"/>
</dbReference>
<dbReference type="STRING" id="1276246.SCULI_v1c06760"/>
<feature type="transmembrane region" description="Helical" evidence="13">
    <location>
        <begin position="522"/>
        <end position="543"/>
    </location>
</feature>
<keyword evidence="9 13" id="KW-1133">Transmembrane helix</keyword>
<dbReference type="InterPro" id="IPR013013">
    <property type="entry name" value="PTS_EIIC_1"/>
</dbReference>
<dbReference type="eggNOG" id="COG1264">
    <property type="taxonomic scope" value="Bacteria"/>
</dbReference>
<dbReference type="PROSITE" id="PS01035">
    <property type="entry name" value="PTS_EIIB_TYPE_1_CYS"/>
    <property type="match status" value="1"/>
</dbReference>
<evidence type="ECO:0000259" key="15">
    <source>
        <dbReference type="PROSITE" id="PS51098"/>
    </source>
</evidence>
<feature type="transmembrane region" description="Helical" evidence="13">
    <location>
        <begin position="612"/>
        <end position="635"/>
    </location>
</feature>
<dbReference type="HOGENOM" id="CLU_012312_10_0_14"/>
<evidence type="ECO:0000256" key="10">
    <source>
        <dbReference type="ARBA" id="ARBA00023136"/>
    </source>
</evidence>
<dbReference type="PROSITE" id="PS51098">
    <property type="entry name" value="PTS_EIIB_TYPE_1"/>
    <property type="match status" value="1"/>
</dbReference>
<dbReference type="CDD" id="cd00212">
    <property type="entry name" value="PTS_IIB_glc"/>
    <property type="match status" value="1"/>
</dbReference>
<accession>W6A7Q3</accession>
<evidence type="ECO:0000256" key="3">
    <source>
        <dbReference type="ARBA" id="ARBA00022475"/>
    </source>
</evidence>
<dbReference type="SUPFAM" id="SSF51261">
    <property type="entry name" value="Duplicated hybrid motif"/>
    <property type="match status" value="1"/>
</dbReference>
<feature type="transmembrane region" description="Helical" evidence="13">
    <location>
        <begin position="457"/>
        <end position="478"/>
    </location>
</feature>
<dbReference type="PROSITE" id="PS00371">
    <property type="entry name" value="PTS_EIIA_TYPE_1_HIS"/>
    <property type="match status" value="1"/>
</dbReference>
<dbReference type="Proteomes" id="UP000019267">
    <property type="component" value="Chromosome"/>
</dbReference>
<feature type="transmembrane region" description="Helical" evidence="13">
    <location>
        <begin position="493"/>
        <end position="515"/>
    </location>
</feature>
<keyword evidence="3" id="KW-1003">Cell membrane</keyword>
<organism evidence="17 18">
    <name type="scientific">Spiroplasma culicicola AES-1</name>
    <dbReference type="NCBI Taxonomy" id="1276246"/>
    <lineage>
        <taxon>Bacteria</taxon>
        <taxon>Bacillati</taxon>
        <taxon>Mycoplasmatota</taxon>
        <taxon>Mollicutes</taxon>
        <taxon>Entomoplasmatales</taxon>
        <taxon>Spiroplasmataceae</taxon>
        <taxon>Spiroplasma</taxon>
    </lineage>
</organism>
<evidence type="ECO:0000259" key="14">
    <source>
        <dbReference type="PROSITE" id="PS51093"/>
    </source>
</evidence>
<keyword evidence="2" id="KW-0813">Transport</keyword>
<feature type="transmembrane region" description="Helical" evidence="13">
    <location>
        <begin position="379"/>
        <end position="405"/>
    </location>
</feature>
<dbReference type="PROSITE" id="PS51103">
    <property type="entry name" value="PTS_EIIC_TYPE_1"/>
    <property type="match status" value="1"/>
</dbReference>
<dbReference type="GO" id="GO:0016301">
    <property type="term" value="F:kinase activity"/>
    <property type="evidence" value="ECO:0007669"/>
    <property type="project" value="UniProtKB-KW"/>
</dbReference>
<gene>
    <name evidence="17" type="ORF">SCULI_v1c06760</name>
</gene>
<name>W6A7Q3_9MOLU</name>
<sequence length="894" mass="100456">MNNEKKKIQLIAPVDCKIYSISSLNDGVFSEKMLGDGVYLVPSKNTFFSPLDKGKIKQIFETKHAIYFTCQDGPTILMHIGLDTVGLNGEPFKLHINEGDEITKKTKIIDVDLEMIKNKEISIATPIVLDQNENIGWNIMMIVKEGQELKQGEVFAEVSYEKPQIKEYVSKQISFDDLNNLDNRNIYERSASIIYNAIGGESNFGQYGHCTTRLRIKINDKNKVDLSKIKELSFVKGINWAANELQIIIGGEVEIMYKAFLNFMQNRYNTNSIIKEKVKLGTRFMNMFKGIIIPAIPVFLAGGLIGAVYAILTATNLAPSITFNTDFGSIVEQAQEQGFTLFSIYLGIGLFIVGTGVFSVLAIFFSYNAVVYLKGKPIYGIMLGLVIASPILLRGAFSNGSIVQYNFWEWTWLKENTDEWLTVRVGPSMGSFLVCIPAAFFIVECDNWVTKRIPKNLLNVFGSPLVLLATGIVVYLGITPIASMIEQVIGKAIFYVGKLPFGMSIALFAFSWWAICLTGAQMTVSFIIMTPIFTGGMQNGVYLPAMDPRWMLPLFAGKLASFMGQLGAGIGVIMITRKQQTKDIAYGAILPTLFGVPEQMVYGVTIPTVKPWFYGLVGAGIGGWIMGIVDIPFYIRGGSGILSFINVAGPGSNPLDPNWGVDDTPISKFIWYGVSVLVALIIPIILVLFFAKERVTEKYGIIKLNRQMRRRFNTLNIEQSQSLSKEMEDLELLFKDKRNSEIIINWEKKYGKNLEYKTKANSLIAKEDAKKNDIIKNLQKTTNEKKKLRLVNKYNSISYQEKINNLQKLESDLQNELNTNSELYNSLINKAILISKQIIERSTNELKFDDIKYLESNYNNVIKSALINFDLEENKPRLFDAKKFNEKVKGVNVT</sequence>
<dbReference type="InterPro" id="IPR003352">
    <property type="entry name" value="PTS_EIIC"/>
</dbReference>
<dbReference type="NCBIfam" id="TIGR00830">
    <property type="entry name" value="PTBA"/>
    <property type="match status" value="1"/>
</dbReference>
<keyword evidence="12" id="KW-0175">Coiled coil</keyword>
<dbReference type="GO" id="GO:0005886">
    <property type="term" value="C:plasma membrane"/>
    <property type="evidence" value="ECO:0007669"/>
    <property type="project" value="UniProtKB-SubCell"/>
</dbReference>
<feature type="transmembrane region" description="Helical" evidence="13">
    <location>
        <begin position="425"/>
        <end position="445"/>
    </location>
</feature>
<feature type="coiled-coil region" evidence="12">
    <location>
        <begin position="796"/>
        <end position="826"/>
    </location>
</feature>
<dbReference type="Gene3D" id="3.30.1360.60">
    <property type="entry name" value="Glucose permease domain IIB"/>
    <property type="match status" value="1"/>
</dbReference>
<evidence type="ECO:0000256" key="11">
    <source>
        <dbReference type="PROSITE-ProRule" id="PRU00421"/>
    </source>
</evidence>
<dbReference type="Pfam" id="PF02378">
    <property type="entry name" value="PTS_EIIC"/>
    <property type="match status" value="1"/>
</dbReference>
<keyword evidence="8" id="KW-0418">Kinase</keyword>
<evidence type="ECO:0000256" key="5">
    <source>
        <dbReference type="ARBA" id="ARBA00022679"/>
    </source>
</evidence>
<evidence type="ECO:0000256" key="4">
    <source>
        <dbReference type="ARBA" id="ARBA00022597"/>
    </source>
</evidence>
<proteinExistence type="predicted"/>
<evidence type="ECO:0000256" key="9">
    <source>
        <dbReference type="ARBA" id="ARBA00022989"/>
    </source>
</evidence>